<dbReference type="InterPro" id="IPR007197">
    <property type="entry name" value="rSAM"/>
</dbReference>
<evidence type="ECO:0000313" key="7">
    <source>
        <dbReference type="Proteomes" id="UP000591071"/>
    </source>
</evidence>
<dbReference type="PANTHER" id="PTHR13932:SF9">
    <property type="entry name" value="COPROPORPHYRINOGEN III OXIDASE"/>
    <property type="match status" value="1"/>
</dbReference>
<protein>
    <submittedName>
        <fullName evidence="6">Heme anaerobic degradation radical SAM methyltransferase ChuW/HutW</fullName>
    </submittedName>
</protein>
<dbReference type="SMART" id="SM00729">
    <property type="entry name" value="Elp3"/>
    <property type="match status" value="1"/>
</dbReference>
<dbReference type="SUPFAM" id="SSF102114">
    <property type="entry name" value="Radical SAM enzymes"/>
    <property type="match status" value="1"/>
</dbReference>
<evidence type="ECO:0000256" key="3">
    <source>
        <dbReference type="ARBA" id="ARBA00023004"/>
    </source>
</evidence>
<keyword evidence="2" id="KW-0479">Metal-binding</keyword>
<dbReference type="CDD" id="cd01335">
    <property type="entry name" value="Radical_SAM"/>
    <property type="match status" value="1"/>
</dbReference>
<dbReference type="GO" id="GO:0008168">
    <property type="term" value="F:methyltransferase activity"/>
    <property type="evidence" value="ECO:0007669"/>
    <property type="project" value="UniProtKB-KW"/>
</dbReference>
<dbReference type="AlphaFoldDB" id="A0A848BTA0"/>
<evidence type="ECO:0000256" key="4">
    <source>
        <dbReference type="ARBA" id="ARBA00023014"/>
    </source>
</evidence>
<dbReference type="SFLD" id="SFLDS00029">
    <property type="entry name" value="Radical_SAM"/>
    <property type="match status" value="1"/>
</dbReference>
<keyword evidence="1" id="KW-0949">S-adenosyl-L-methionine</keyword>
<dbReference type="Gene3D" id="3.20.20.70">
    <property type="entry name" value="Aldolase class I"/>
    <property type="match status" value="1"/>
</dbReference>
<feature type="domain" description="Radical SAM core" evidence="5">
    <location>
        <begin position="63"/>
        <end position="298"/>
    </location>
</feature>
<evidence type="ECO:0000313" key="6">
    <source>
        <dbReference type="EMBL" id="NME28475.1"/>
    </source>
</evidence>
<dbReference type="InterPro" id="IPR006638">
    <property type="entry name" value="Elp3/MiaA/NifB-like_rSAM"/>
</dbReference>
<dbReference type="PANTHER" id="PTHR13932">
    <property type="entry name" value="COPROPORPHYRINIGEN III OXIDASE"/>
    <property type="match status" value="1"/>
</dbReference>
<dbReference type="InterPro" id="IPR058240">
    <property type="entry name" value="rSAM_sf"/>
</dbReference>
<evidence type="ECO:0000259" key="5">
    <source>
        <dbReference type="PROSITE" id="PS51918"/>
    </source>
</evidence>
<dbReference type="PROSITE" id="PS51918">
    <property type="entry name" value="RADICAL_SAM"/>
    <property type="match status" value="1"/>
</dbReference>
<dbReference type="EMBL" id="JABAFG010000011">
    <property type="protein sequence ID" value="NME28475.1"/>
    <property type="molecule type" value="Genomic_DNA"/>
</dbReference>
<dbReference type="InterPro" id="IPR013785">
    <property type="entry name" value="Aldolase_TIM"/>
</dbReference>
<keyword evidence="6" id="KW-0489">Methyltransferase</keyword>
<dbReference type="GO" id="GO:0005737">
    <property type="term" value="C:cytoplasm"/>
    <property type="evidence" value="ECO:0007669"/>
    <property type="project" value="TreeGrafter"/>
</dbReference>
<dbReference type="GO" id="GO:0032259">
    <property type="term" value="P:methylation"/>
    <property type="evidence" value="ECO:0007669"/>
    <property type="project" value="UniProtKB-KW"/>
</dbReference>
<dbReference type="InterPro" id="IPR034505">
    <property type="entry name" value="Coproporphyrinogen-III_oxidase"/>
</dbReference>
<dbReference type="GO" id="GO:0051539">
    <property type="term" value="F:4 iron, 4 sulfur cluster binding"/>
    <property type="evidence" value="ECO:0007669"/>
    <property type="project" value="TreeGrafter"/>
</dbReference>
<dbReference type="GO" id="GO:0046872">
    <property type="term" value="F:metal ion binding"/>
    <property type="evidence" value="ECO:0007669"/>
    <property type="project" value="UniProtKB-KW"/>
</dbReference>
<dbReference type="Pfam" id="PF04055">
    <property type="entry name" value="Radical_SAM"/>
    <property type="match status" value="1"/>
</dbReference>
<keyword evidence="6" id="KW-0808">Transferase</keyword>
<accession>A0A848BTA0</accession>
<sequence>MNLETYYQSLSAEERALQFGVETADPLTGAFPRKRVVHAGLQGQVLPADQAQDIWQRLMAQRPDRTRLQTAYIHIPFCKTKCLYCGFFQNGTNQDEEDHYIDCLVQELEMAADQPRLRDGLIHAVFIGGGTPTSLSAANARRLLQTIRRCLPLANDYELTLEGRIHDLVPEKMETWLRCGVNRVSLGVQSFHTQIRRQVGRLDDQDTVLKNLAALKAYEQCAVVIDLIYGLPGQTERVWKEDLDALVASGVDGADLYQLNVFEDSDLSRAIESGRLPPAATTEEEAHLFALARDYMDRHAWKRLNICHWSCSNRERSLYNCLARSHAAMFPFGSGAGGHIDGYSTMLHRSLLPYEAMIEHGQKPFMALIKQNDLQNLVDTVQQQLEQGYLNLDGLAAARPELAGLRWLYQLWEKRGLVQDTGVLCKLTAAGEFWQVNVTQTTLECMQYLLTGKNGLAMEGIAAQDSQKVRDIVARMKAMKKHSGGMTDKIRAMQLMAETMKQLRPDEIQAVMKHMMD</sequence>
<gene>
    <name evidence="6" type="ORF">HF872_07530</name>
</gene>
<organism evidence="6 7">
    <name type="scientific">Megasphaera hexanoica</name>
    <dbReference type="NCBI Taxonomy" id="1675036"/>
    <lineage>
        <taxon>Bacteria</taxon>
        <taxon>Bacillati</taxon>
        <taxon>Bacillota</taxon>
        <taxon>Negativicutes</taxon>
        <taxon>Veillonellales</taxon>
        <taxon>Veillonellaceae</taxon>
        <taxon>Megasphaera</taxon>
    </lineage>
</organism>
<keyword evidence="4" id="KW-0411">Iron-sulfur</keyword>
<comment type="caution">
    <text evidence="6">The sequence shown here is derived from an EMBL/GenBank/DDBJ whole genome shotgun (WGS) entry which is preliminary data.</text>
</comment>
<evidence type="ECO:0000256" key="1">
    <source>
        <dbReference type="ARBA" id="ARBA00022691"/>
    </source>
</evidence>
<reference evidence="6 7" key="1">
    <citation type="submission" date="2020-04" db="EMBL/GenBank/DDBJ databases">
        <authorList>
            <person name="Hitch T.C.A."/>
            <person name="Wylensek D."/>
            <person name="Clavel T."/>
        </authorList>
    </citation>
    <scope>NUCLEOTIDE SEQUENCE [LARGE SCALE GENOMIC DNA]</scope>
    <source>
        <strain evidence="6 7">Oil-RF-744-FAT-WT-6-1</strain>
    </source>
</reference>
<dbReference type="SFLD" id="SFLDF00311">
    <property type="entry name" value="heme_degradation_proteins_(Hut"/>
    <property type="match status" value="1"/>
</dbReference>
<proteinExistence type="predicted"/>
<dbReference type="SFLD" id="SFLDG01065">
    <property type="entry name" value="anaerobic_coproporphyrinogen-I"/>
    <property type="match status" value="1"/>
</dbReference>
<dbReference type="NCBIfam" id="TIGR04107">
    <property type="entry name" value="rSAM_HutW"/>
    <property type="match status" value="1"/>
</dbReference>
<dbReference type="Proteomes" id="UP000591071">
    <property type="component" value="Unassembled WGS sequence"/>
</dbReference>
<evidence type="ECO:0000256" key="2">
    <source>
        <dbReference type="ARBA" id="ARBA00022723"/>
    </source>
</evidence>
<dbReference type="RefSeq" id="WP_170087632.1">
    <property type="nucleotide sequence ID" value="NZ_JABAFG010000011.1"/>
</dbReference>
<keyword evidence="3" id="KW-0408">Iron</keyword>
<name>A0A848BTA0_9FIRM</name>
<dbReference type="GO" id="GO:0006779">
    <property type="term" value="P:porphyrin-containing compound biosynthetic process"/>
    <property type="evidence" value="ECO:0007669"/>
    <property type="project" value="TreeGrafter"/>
</dbReference>
<dbReference type="InterPro" id="IPR026332">
    <property type="entry name" value="HutW"/>
</dbReference>